<keyword evidence="18" id="KW-1185">Reference proteome</keyword>
<evidence type="ECO:0000256" key="10">
    <source>
        <dbReference type="PIRSR" id="PIRSR634016-3"/>
    </source>
</evidence>
<comment type="similarity">
    <text evidence="3">Belongs to the peptidase M1 family.</text>
</comment>
<dbReference type="PANTHER" id="PTHR11533:SF21">
    <property type="entry name" value="AMINOPEPTIDASE"/>
    <property type="match status" value="1"/>
</dbReference>
<keyword evidence="12" id="KW-0812">Transmembrane</keyword>
<dbReference type="Pfam" id="PF01433">
    <property type="entry name" value="Peptidase_M1"/>
    <property type="match status" value="1"/>
</dbReference>
<keyword evidence="6" id="KW-0378">Hydrolase</keyword>
<evidence type="ECO:0000256" key="1">
    <source>
        <dbReference type="ARBA" id="ARBA00004457"/>
    </source>
</evidence>
<keyword evidence="8" id="KW-0482">Metalloprotease</keyword>
<evidence type="ECO:0000313" key="18">
    <source>
        <dbReference type="Proteomes" id="UP000278627"/>
    </source>
</evidence>
<dbReference type="InterPro" id="IPR050344">
    <property type="entry name" value="Peptidase_M1_aminopeptidases"/>
</dbReference>
<evidence type="ECO:0000256" key="2">
    <source>
        <dbReference type="ARBA" id="ARBA00005648"/>
    </source>
</evidence>
<dbReference type="EMBL" id="UZAD01000019">
    <property type="protein sequence ID" value="VDN81619.1"/>
    <property type="molecule type" value="Genomic_DNA"/>
</dbReference>
<evidence type="ECO:0000256" key="11">
    <source>
        <dbReference type="PIRSR" id="PIRSR634016-4"/>
    </source>
</evidence>
<dbReference type="STRING" id="6280.A0A0N4SXM0"/>
<dbReference type="SUPFAM" id="SSF55486">
    <property type="entry name" value="Metalloproteases ('zincins'), catalytic domain"/>
    <property type="match status" value="1"/>
</dbReference>
<keyword evidence="7 10" id="KW-0862">Zinc</keyword>
<evidence type="ECO:0000256" key="9">
    <source>
        <dbReference type="PIRSR" id="PIRSR634016-1"/>
    </source>
</evidence>
<name>A0A0N4SXM0_BRUPA</name>
<dbReference type="PRINTS" id="PR00756">
    <property type="entry name" value="ALADIPTASE"/>
</dbReference>
<comment type="similarity">
    <text evidence="2">Belongs to the ERGIC family.</text>
</comment>
<keyword evidence="12" id="KW-1133">Transmembrane helix</keyword>
<dbReference type="InterPro" id="IPR027268">
    <property type="entry name" value="Peptidase_M4/M1_CTD_sf"/>
</dbReference>
<dbReference type="GO" id="GO:0070006">
    <property type="term" value="F:metalloaminopeptidase activity"/>
    <property type="evidence" value="ECO:0007669"/>
    <property type="project" value="TreeGrafter"/>
</dbReference>
<dbReference type="InterPro" id="IPR012936">
    <property type="entry name" value="Erv_C"/>
</dbReference>
<feature type="binding site" evidence="10">
    <location>
        <position position="457"/>
    </location>
    <ligand>
        <name>Zn(2+)</name>
        <dbReference type="ChEBI" id="CHEBI:29105"/>
        <note>catalytic</note>
    </ligand>
</feature>
<keyword evidence="5 10" id="KW-0479">Metal-binding</keyword>
<evidence type="ECO:0000313" key="19">
    <source>
        <dbReference type="WBParaSite" id="BPAG_0000043201-mRNA-1"/>
    </source>
</evidence>
<evidence type="ECO:0000256" key="8">
    <source>
        <dbReference type="ARBA" id="ARBA00023049"/>
    </source>
</evidence>
<evidence type="ECO:0000256" key="12">
    <source>
        <dbReference type="SAM" id="Phobius"/>
    </source>
</evidence>
<dbReference type="GO" id="GO:0033116">
    <property type="term" value="C:endoplasmic reticulum-Golgi intermediate compartment membrane"/>
    <property type="evidence" value="ECO:0007669"/>
    <property type="project" value="UniProtKB-SubCell"/>
</dbReference>
<evidence type="ECO:0000313" key="17">
    <source>
        <dbReference type="EMBL" id="VDN81619.1"/>
    </source>
</evidence>
<dbReference type="Pfam" id="PF17900">
    <property type="entry name" value="Peptidase_M1_N"/>
    <property type="match status" value="1"/>
</dbReference>
<keyword evidence="12" id="KW-0472">Membrane</keyword>
<dbReference type="GO" id="GO:0006508">
    <property type="term" value="P:proteolysis"/>
    <property type="evidence" value="ECO:0007669"/>
    <property type="project" value="UniProtKB-KW"/>
</dbReference>
<evidence type="ECO:0000256" key="3">
    <source>
        <dbReference type="ARBA" id="ARBA00010136"/>
    </source>
</evidence>
<dbReference type="InterPro" id="IPR045357">
    <property type="entry name" value="Aminopeptidase_N-like_N"/>
</dbReference>
<feature type="domain" description="Aminopeptidase N-like N-terminal" evidence="16">
    <location>
        <begin position="144"/>
        <end position="342"/>
    </location>
</feature>
<evidence type="ECO:0000259" key="13">
    <source>
        <dbReference type="Pfam" id="PF01433"/>
    </source>
</evidence>
<feature type="binding site" evidence="10">
    <location>
        <position position="480"/>
    </location>
    <ligand>
        <name>Zn(2+)</name>
        <dbReference type="ChEBI" id="CHEBI:29105"/>
        <note>catalytic</note>
    </ligand>
</feature>
<dbReference type="Gene3D" id="2.60.40.1910">
    <property type="match status" value="1"/>
</dbReference>
<dbReference type="Pfam" id="PF07970">
    <property type="entry name" value="COPIIcoated_ERV"/>
    <property type="match status" value="1"/>
</dbReference>
<dbReference type="CDD" id="cd09601">
    <property type="entry name" value="M1_APN-Q_like"/>
    <property type="match status" value="1"/>
</dbReference>
<evidence type="ECO:0000256" key="4">
    <source>
        <dbReference type="ARBA" id="ARBA00022670"/>
    </source>
</evidence>
<dbReference type="PANTHER" id="PTHR11533">
    <property type="entry name" value="PROTEASE M1 ZINC METALLOPROTEASE"/>
    <property type="match status" value="1"/>
</dbReference>
<dbReference type="Pfam" id="PF13850">
    <property type="entry name" value="ERGIC_N"/>
    <property type="match status" value="1"/>
</dbReference>
<organism evidence="19">
    <name type="scientific">Brugia pahangi</name>
    <name type="common">Filarial nematode worm</name>
    <dbReference type="NCBI Taxonomy" id="6280"/>
    <lineage>
        <taxon>Eukaryota</taxon>
        <taxon>Metazoa</taxon>
        <taxon>Ecdysozoa</taxon>
        <taxon>Nematoda</taxon>
        <taxon>Chromadorea</taxon>
        <taxon>Rhabditida</taxon>
        <taxon>Spirurina</taxon>
        <taxon>Spiruromorpha</taxon>
        <taxon>Filarioidea</taxon>
        <taxon>Onchocercidae</taxon>
        <taxon>Brugia</taxon>
    </lineage>
</organism>
<dbReference type="GO" id="GO:0008270">
    <property type="term" value="F:zinc ion binding"/>
    <property type="evidence" value="ECO:0007669"/>
    <property type="project" value="InterPro"/>
</dbReference>
<evidence type="ECO:0000256" key="6">
    <source>
        <dbReference type="ARBA" id="ARBA00022801"/>
    </source>
</evidence>
<sequence>MISERNSLKNSPNDDTELCNVNDASSVIISPGTMDSFSSHYSFLNKKCSSWLGKSILLSLMLTVFVFGVLLAFLIGQWVAKPEKNAHKVENSKEAVVKNITLLSVYPPLSNSITPWALHFSLSSATAQKHRKVPLIRLPRTLRPEHYDLQLDFTNVVSKEQISGNISILLKSYVNSTTLHEVAFHAAANVHIDGVRLLHQGKVVRIERFKREHRTKVIRLQLEQPLKNGWYMLEMQFVTKICKDNSGGVHCYRGIRQDVNSLPRNHHLPIISFTTRFQPLLARTFFPCWDEPSWKAIYNITILHSTSITVLTNAAPLHFIQKQRHSFVRTTFRETPPIPAFLLAFAFGPYSNLERSTGYDVPLTIWTFPEDLVYAKFAANFSPYMFDQLAREFVVPYPLSKIDFVAAHSFPVSGMENWGLIVFQKELFLLDSLLESSANMTVDLLAEQYDIEKIITHELVHQWFGNLVTINDWSELWLSEGFASYYVNDLLKKQRPILATNEYFLRLSQLLSRQTSSEKVALVKLFKTEEEVENAFNPYHLYTKGAVIVKMMCDLVGKDNFREGVRRFLKTNAYKSIGRSALWKAMPAYTDHGLQNKKLENVIEPWLLNDGMPEVLVSEPDLSRNYDYGSIRLIPRPSDQNRYVTYLRGASTRHYNVKYSKETIKKVRMKKWIGKFPAGSRIKNHDTGRSKKIEVGNANEKSYFYVESVNKQRSIENIWTNSKKQAAKSKQIVDGDQSISRKKERHYRKIKENRRSVREKQFWSIPFSYQLSSKTNVSADTIREFWLHSKTVVLTDKTYQTSAALLANVNWKYPYRVNYDIENWKMLAKLLHENHLSIPLYSRIQLILDSEFYLKQSSVPELYLYILSYLTKESDVGLLLFGLDALYRFFDMFRGSSINNLLLLFLREVTEWLNKVMDDTKAKPELAALWLLDANRLIQFYKLRCAVNLSTCDPEHKVQQWLKSGGLTKGDHYSQMTAICHHLFTQGTKDGHDVVENGLKQFNGKWTTTIQLATCVRNEHILKKVASQIIATRNAAVYTAMLQNEFTLLYNKKFRALFWKEIADMPLTERKLLFSTETDQTAQVAQTLVHSVRSFSELEWLVNIVPDWGPYMKPHIDYLHRKFQWIDEIATPRIEHFLLKVIKAVKKNLYTLHAAYHHNSILEVLKSKQIALLIRLTTNNITVDTTYLDPPQPLTKNTAVTFKMDVNMSLLSPNTTIRHRRPTVQEVVRDFDAFNKTVDEVSEEKRAAGGFLASLSFLIIAALVFGELRNYFYGDEGHYYRFSVDTAFSEHPELELDMIVATPCTNLMAHLTGTTSHEFSSMNEFKHDPTRFEFTEKEAMYWNELKKVQHRTKEGTTLFKSLDEMTFISGQVEEGLKNEAETKQREEAHAIQLEKKKNPKESMDGGMLILIGNGFNVFHVVASNSEKNEGTACRIHGRMRVNKVKGDSFVVSTGKGLGVDGIFAHFGGVSNPTNKCSFFFLAGNLSHRIERFNFGPTIYGLVTPLAGIEQISETGIDEFRYFLKVVPTRIYHSGLFGGSTLTYQYSVTFMKKTPKKDVHKHAAIIIHYEFAATVIEVRRIQSSLLQMLIRLCSAVGGVFATSVLLNSICVRVLTVLAGVSERAKIQLIDSQLGIEQPGVVVDT</sequence>
<dbReference type="InterPro" id="IPR039542">
    <property type="entry name" value="Erv_N"/>
</dbReference>
<dbReference type="Gene3D" id="1.10.390.10">
    <property type="entry name" value="Neutral Protease Domain 2"/>
    <property type="match status" value="1"/>
</dbReference>
<proteinExistence type="inferred from homology"/>
<dbReference type="InterPro" id="IPR034016">
    <property type="entry name" value="M1_APN-typ"/>
</dbReference>
<feature type="binding site" evidence="10">
    <location>
        <position position="461"/>
    </location>
    <ligand>
        <name>Zn(2+)</name>
        <dbReference type="ChEBI" id="CHEBI:29105"/>
        <note>catalytic</note>
    </ligand>
</feature>
<dbReference type="InterPro" id="IPR014782">
    <property type="entry name" value="Peptidase_M1_dom"/>
</dbReference>
<evidence type="ECO:0000259" key="16">
    <source>
        <dbReference type="Pfam" id="PF17900"/>
    </source>
</evidence>
<evidence type="ECO:0000256" key="5">
    <source>
        <dbReference type="ARBA" id="ARBA00022723"/>
    </source>
</evidence>
<feature type="domain" description="Endoplasmic reticulum vesicle transporter C-terminal" evidence="14">
    <location>
        <begin position="1425"/>
        <end position="1604"/>
    </location>
</feature>
<dbReference type="WBParaSite" id="BPAG_0000043201-mRNA-1">
    <property type="protein sequence ID" value="BPAG_0000043201-mRNA-1"/>
    <property type="gene ID" value="BPAG_0000043201"/>
</dbReference>
<dbReference type="SUPFAM" id="SSF63737">
    <property type="entry name" value="Leukotriene A4 hydrolase N-terminal domain"/>
    <property type="match status" value="1"/>
</dbReference>
<gene>
    <name evidence="17" type="ORF">BPAG_LOCUS433</name>
</gene>
<accession>A0A0N4SXM0</accession>
<reference evidence="19" key="1">
    <citation type="submission" date="2016-04" db="UniProtKB">
        <authorList>
            <consortium name="WormBaseParasite"/>
        </authorList>
    </citation>
    <scope>IDENTIFICATION</scope>
</reference>
<comment type="cofactor">
    <cofactor evidence="10">
        <name>Zn(2+)</name>
        <dbReference type="ChEBI" id="CHEBI:29105"/>
    </cofactor>
    <text evidence="10">Binds 1 zinc ion per subunit.</text>
</comment>
<dbReference type="GO" id="GO:0042277">
    <property type="term" value="F:peptide binding"/>
    <property type="evidence" value="ECO:0007669"/>
    <property type="project" value="TreeGrafter"/>
</dbReference>
<dbReference type="Gene3D" id="1.25.50.20">
    <property type="match status" value="1"/>
</dbReference>
<reference evidence="17 18" key="2">
    <citation type="submission" date="2018-11" db="EMBL/GenBank/DDBJ databases">
        <authorList>
            <consortium name="Pathogen Informatics"/>
        </authorList>
    </citation>
    <scope>NUCLEOTIDE SEQUENCE [LARGE SCALE GENOMIC DNA]</scope>
</reference>
<dbReference type="Gene3D" id="2.60.40.1730">
    <property type="entry name" value="tricorn interacting facor f3 domain"/>
    <property type="match status" value="1"/>
</dbReference>
<dbReference type="Proteomes" id="UP000278627">
    <property type="component" value="Unassembled WGS sequence"/>
</dbReference>
<dbReference type="GO" id="GO:0005615">
    <property type="term" value="C:extracellular space"/>
    <property type="evidence" value="ECO:0007669"/>
    <property type="project" value="TreeGrafter"/>
</dbReference>
<evidence type="ECO:0000259" key="15">
    <source>
        <dbReference type="Pfam" id="PF13850"/>
    </source>
</evidence>
<comment type="subcellular location">
    <subcellularLocation>
        <location evidence="1">Endoplasmic reticulum-Golgi intermediate compartment membrane</location>
        <topology evidence="1">Multi-pass membrane protein</topology>
    </subcellularLocation>
</comment>
<dbReference type="InterPro" id="IPR042097">
    <property type="entry name" value="Aminopeptidase_N-like_N_sf"/>
</dbReference>
<dbReference type="GO" id="GO:0043171">
    <property type="term" value="P:peptide catabolic process"/>
    <property type="evidence" value="ECO:0007669"/>
    <property type="project" value="TreeGrafter"/>
</dbReference>
<keyword evidence="4" id="KW-0645">Protease</keyword>
<feature type="domain" description="Endoplasmic reticulum vesicle transporter N-terminal" evidence="15">
    <location>
        <begin position="1228"/>
        <end position="1310"/>
    </location>
</feature>
<evidence type="ECO:0000259" key="14">
    <source>
        <dbReference type="Pfam" id="PF07970"/>
    </source>
</evidence>
<feature type="active site" description="Proton acceptor" evidence="9">
    <location>
        <position position="458"/>
    </location>
</feature>
<feature type="site" description="Transition state stabilizer" evidence="11">
    <location>
        <position position="542"/>
    </location>
</feature>
<feature type="transmembrane region" description="Helical" evidence="12">
    <location>
        <begin position="56"/>
        <end position="80"/>
    </location>
</feature>
<evidence type="ECO:0000256" key="7">
    <source>
        <dbReference type="ARBA" id="ARBA00022833"/>
    </source>
</evidence>
<feature type="domain" description="Peptidase M1 membrane alanine aminopeptidase" evidence="13">
    <location>
        <begin position="377"/>
        <end position="606"/>
    </location>
</feature>
<protein>
    <submittedName>
        <fullName evidence="19">Peptidase_M1 domain-containing protein</fullName>
    </submittedName>
</protein>
<dbReference type="InterPro" id="IPR001930">
    <property type="entry name" value="Peptidase_M1"/>
</dbReference>